<sequence length="295" mass="31083">MLLVNLLPGASRARAIQGLLGLAAVLLALVHGGRALAEPAVPRAPHPALWVVGDRDTTIYLFGTFHALDPSSRWLDGRIRAAFDRSDQLVLETIVPPALMTPTEGPTLVRPATGGREALLSGARQTMSAGRQMGLSTRDGADAVLRRIAEANRKPVVGLEDFHWQANLFLRLSQPAAAPAVGAVAAARAAPAGTLRIAAGPPQQQAAALLSHLLISWNEGDTAGFAQMLQAIDAQSPQTYKALFADRNARWAGWIAERLKQPGVVFVAVGSGHLAGKDSVQAQLAQRGIGAARIR</sequence>
<accession>A0A429V9H1</accession>
<gene>
    <name evidence="1" type="ORF">HMF7854_06365</name>
</gene>
<dbReference type="Proteomes" id="UP000274661">
    <property type="component" value="Unassembled WGS sequence"/>
</dbReference>
<proteinExistence type="predicted"/>
<name>A0A429V9H1_9SPHN</name>
<dbReference type="RefSeq" id="WP_126718329.1">
    <property type="nucleotide sequence ID" value="NZ_RWJF01000001.1"/>
</dbReference>
<dbReference type="PANTHER" id="PTHR40590:SF1">
    <property type="entry name" value="CYTOPLASMIC PROTEIN"/>
    <property type="match status" value="1"/>
</dbReference>
<evidence type="ECO:0000313" key="1">
    <source>
        <dbReference type="EMBL" id="RST30497.1"/>
    </source>
</evidence>
<dbReference type="PANTHER" id="PTHR40590">
    <property type="entry name" value="CYTOPLASMIC PROTEIN-RELATED"/>
    <property type="match status" value="1"/>
</dbReference>
<protein>
    <submittedName>
        <fullName evidence="1">TraB/GumN family protein</fullName>
    </submittedName>
</protein>
<evidence type="ECO:0000313" key="2">
    <source>
        <dbReference type="Proteomes" id="UP000274661"/>
    </source>
</evidence>
<dbReference type="AlphaFoldDB" id="A0A429V9H1"/>
<organism evidence="1 2">
    <name type="scientific">Sphingomonas ginkgonis</name>
    <dbReference type="NCBI Taxonomy" id="2315330"/>
    <lineage>
        <taxon>Bacteria</taxon>
        <taxon>Pseudomonadati</taxon>
        <taxon>Pseudomonadota</taxon>
        <taxon>Alphaproteobacteria</taxon>
        <taxon>Sphingomonadales</taxon>
        <taxon>Sphingomonadaceae</taxon>
        <taxon>Sphingomonas</taxon>
    </lineage>
</organism>
<dbReference type="InterPro" id="IPR002816">
    <property type="entry name" value="TraB/PrgY/GumN_fam"/>
</dbReference>
<comment type="caution">
    <text evidence="1">The sequence shown here is derived from an EMBL/GenBank/DDBJ whole genome shotgun (WGS) entry which is preliminary data.</text>
</comment>
<dbReference type="CDD" id="cd14789">
    <property type="entry name" value="Tiki"/>
    <property type="match status" value="1"/>
</dbReference>
<dbReference type="EMBL" id="RWJF01000001">
    <property type="protein sequence ID" value="RST30497.1"/>
    <property type="molecule type" value="Genomic_DNA"/>
</dbReference>
<dbReference type="InterPro" id="IPR047111">
    <property type="entry name" value="YbaP-like"/>
</dbReference>
<dbReference type="OrthoDB" id="9806326at2"/>
<reference evidence="1 2" key="1">
    <citation type="submission" date="2018-12" db="EMBL/GenBank/DDBJ databases">
        <title>Sphingomonas sp. HMF7854 Genome sequencing and assembly.</title>
        <authorList>
            <person name="Cha I."/>
            <person name="Kang H."/>
            <person name="Kim H."/>
            <person name="Kang J."/>
            <person name="Joh K."/>
        </authorList>
    </citation>
    <scope>NUCLEOTIDE SEQUENCE [LARGE SCALE GENOMIC DNA]</scope>
    <source>
        <strain evidence="1 2">HMF7854</strain>
    </source>
</reference>
<keyword evidence="2" id="KW-1185">Reference proteome</keyword>
<dbReference type="Pfam" id="PF01963">
    <property type="entry name" value="TraB_PrgY_gumN"/>
    <property type="match status" value="2"/>
</dbReference>